<dbReference type="InterPro" id="IPR036568">
    <property type="entry name" value="GGCT-like_sf"/>
</dbReference>
<sequence>MNRAQPGPMARKFIKANLEAPQKDQPPLDSLYSEVDWSYYPFQSQYYFFYGSLMDPATLARVLQLPEAPRLRPAKVIGYHTELWGPYPALLDGPPLHSVEGFACEILQKKHSDLLQAYETVAYCLKPCFIDLLDGVHGVETVEGATFIWDGDRTELRDGDFNLKHYLREQSLERLD</sequence>
<evidence type="ECO:0000313" key="5">
    <source>
        <dbReference type="EMBL" id="KAJ5101185.1"/>
    </source>
</evidence>
<keyword evidence="6" id="KW-1185">Reference proteome</keyword>
<name>A0A9W9FJA6_9EURO</name>
<keyword evidence="2" id="KW-0808">Transferase</keyword>
<dbReference type="InterPro" id="IPR045038">
    <property type="entry name" value="AIG2-like"/>
</dbReference>
<dbReference type="SUPFAM" id="SSF110857">
    <property type="entry name" value="Gamma-glutamyl cyclotransferase-like"/>
    <property type="match status" value="1"/>
</dbReference>
<dbReference type="OrthoDB" id="3262926at2759"/>
<reference evidence="5" key="2">
    <citation type="journal article" date="2023" name="IMA Fungus">
        <title>Comparative genomic study of the Penicillium genus elucidates a diverse pangenome and 15 lateral gene transfer events.</title>
        <authorList>
            <person name="Petersen C."/>
            <person name="Sorensen T."/>
            <person name="Nielsen M.R."/>
            <person name="Sondergaard T.E."/>
            <person name="Sorensen J.L."/>
            <person name="Fitzpatrick D.A."/>
            <person name="Frisvad J.C."/>
            <person name="Nielsen K.L."/>
        </authorList>
    </citation>
    <scope>NUCLEOTIDE SEQUENCE</scope>
    <source>
        <strain evidence="5">IBT 30069</strain>
    </source>
</reference>
<reference evidence="5" key="1">
    <citation type="submission" date="2022-11" db="EMBL/GenBank/DDBJ databases">
        <authorList>
            <person name="Petersen C."/>
        </authorList>
    </citation>
    <scope>NUCLEOTIDE SEQUENCE</scope>
    <source>
        <strain evidence="5">IBT 30069</strain>
    </source>
</reference>
<dbReference type="PANTHER" id="PTHR31544">
    <property type="entry name" value="AIG2-LIKE PROTEIN D"/>
    <property type="match status" value="1"/>
</dbReference>
<evidence type="ECO:0000313" key="6">
    <source>
        <dbReference type="Proteomes" id="UP001149165"/>
    </source>
</evidence>
<evidence type="ECO:0000256" key="3">
    <source>
        <dbReference type="ARBA" id="ARBA00030602"/>
    </source>
</evidence>
<protein>
    <recommendedName>
        <fullName evidence="3">Putative gamma-glutamylcyclotransferase</fullName>
    </recommendedName>
</protein>
<gene>
    <name evidence="5" type="ORF">N7456_007237</name>
</gene>
<organism evidence="5 6">
    <name type="scientific">Penicillium angulare</name>
    <dbReference type="NCBI Taxonomy" id="116970"/>
    <lineage>
        <taxon>Eukaryota</taxon>
        <taxon>Fungi</taxon>
        <taxon>Dikarya</taxon>
        <taxon>Ascomycota</taxon>
        <taxon>Pezizomycotina</taxon>
        <taxon>Eurotiomycetes</taxon>
        <taxon>Eurotiomycetidae</taxon>
        <taxon>Eurotiales</taxon>
        <taxon>Aspergillaceae</taxon>
        <taxon>Penicillium</taxon>
    </lineage>
</organism>
<feature type="domain" description="Gamma-glutamylcyclotransferase AIG2-like" evidence="4">
    <location>
        <begin position="47"/>
        <end position="160"/>
    </location>
</feature>
<comment type="caution">
    <text evidence="5">The sequence shown here is derived from an EMBL/GenBank/DDBJ whole genome shotgun (WGS) entry which is preliminary data.</text>
</comment>
<comment type="similarity">
    <text evidence="1">Belongs to the gamma-glutamylcyclotransferase family.</text>
</comment>
<dbReference type="EMBL" id="JAPQKH010000004">
    <property type="protein sequence ID" value="KAJ5101185.1"/>
    <property type="molecule type" value="Genomic_DNA"/>
</dbReference>
<dbReference type="Pfam" id="PF06094">
    <property type="entry name" value="GGACT"/>
    <property type="match status" value="1"/>
</dbReference>
<dbReference type="Gene3D" id="3.10.490.10">
    <property type="entry name" value="Gamma-glutamyl cyclotransferase-like"/>
    <property type="match status" value="1"/>
</dbReference>
<dbReference type="GO" id="GO:0016740">
    <property type="term" value="F:transferase activity"/>
    <property type="evidence" value="ECO:0007669"/>
    <property type="project" value="UniProtKB-KW"/>
</dbReference>
<accession>A0A9W9FJA6</accession>
<dbReference type="CDD" id="cd06661">
    <property type="entry name" value="GGCT_like"/>
    <property type="match status" value="1"/>
</dbReference>
<dbReference type="AlphaFoldDB" id="A0A9W9FJA6"/>
<dbReference type="PANTHER" id="PTHR31544:SF4">
    <property type="entry name" value="GAMMA-GLUTAMYLCYCLOTRANSFERASE-RELATED"/>
    <property type="match status" value="1"/>
</dbReference>
<dbReference type="Proteomes" id="UP001149165">
    <property type="component" value="Unassembled WGS sequence"/>
</dbReference>
<evidence type="ECO:0000256" key="1">
    <source>
        <dbReference type="ARBA" id="ARBA00008861"/>
    </source>
</evidence>
<dbReference type="InterPro" id="IPR013024">
    <property type="entry name" value="GGCT-like"/>
</dbReference>
<evidence type="ECO:0000256" key="2">
    <source>
        <dbReference type="ARBA" id="ARBA00022679"/>
    </source>
</evidence>
<dbReference type="InterPro" id="IPR009288">
    <property type="entry name" value="AIG2-like_dom"/>
</dbReference>
<proteinExistence type="inferred from homology"/>
<evidence type="ECO:0000259" key="4">
    <source>
        <dbReference type="Pfam" id="PF06094"/>
    </source>
</evidence>